<dbReference type="EMBL" id="BKCJ011778270">
    <property type="protein sequence ID" value="GFD52120.1"/>
    <property type="molecule type" value="Genomic_DNA"/>
</dbReference>
<accession>A0A699X0R4</accession>
<proteinExistence type="predicted"/>
<gene>
    <name evidence="1" type="ORF">Tci_924089</name>
</gene>
<reference evidence="1" key="1">
    <citation type="journal article" date="2019" name="Sci. Rep.">
        <title>Draft genome of Tanacetum cinerariifolium, the natural source of mosquito coil.</title>
        <authorList>
            <person name="Yamashiro T."/>
            <person name="Shiraishi A."/>
            <person name="Satake H."/>
            <person name="Nakayama K."/>
        </authorList>
    </citation>
    <scope>NUCLEOTIDE SEQUENCE</scope>
</reference>
<evidence type="ECO:0000313" key="1">
    <source>
        <dbReference type="EMBL" id="GFD52120.1"/>
    </source>
</evidence>
<name>A0A699X0R4_TANCI</name>
<dbReference type="AlphaFoldDB" id="A0A699X0R4"/>
<organism evidence="1">
    <name type="scientific">Tanacetum cinerariifolium</name>
    <name type="common">Dalmatian daisy</name>
    <name type="synonym">Chrysanthemum cinerariifolium</name>
    <dbReference type="NCBI Taxonomy" id="118510"/>
    <lineage>
        <taxon>Eukaryota</taxon>
        <taxon>Viridiplantae</taxon>
        <taxon>Streptophyta</taxon>
        <taxon>Embryophyta</taxon>
        <taxon>Tracheophyta</taxon>
        <taxon>Spermatophyta</taxon>
        <taxon>Magnoliopsida</taxon>
        <taxon>eudicotyledons</taxon>
        <taxon>Gunneridae</taxon>
        <taxon>Pentapetalae</taxon>
        <taxon>asterids</taxon>
        <taxon>campanulids</taxon>
        <taxon>Asterales</taxon>
        <taxon>Asteraceae</taxon>
        <taxon>Asteroideae</taxon>
        <taxon>Anthemideae</taxon>
        <taxon>Anthemidinae</taxon>
        <taxon>Tanacetum</taxon>
    </lineage>
</organism>
<protein>
    <submittedName>
        <fullName evidence="1">Uncharacterized protein</fullName>
    </submittedName>
</protein>
<sequence length="88" mass="9743">MSLTDSTNANKWQSRAGSNSLYFVNQIVLRAAQRQLQNLLCDFANGMAHANPRSWADLAVDVPTGHAEYGAKVVYTKVFLMEKVVVDV</sequence>
<comment type="caution">
    <text evidence="1">The sequence shown here is derived from an EMBL/GenBank/DDBJ whole genome shotgun (WGS) entry which is preliminary data.</text>
</comment>